<dbReference type="Proteomes" id="UP001519921">
    <property type="component" value="Unassembled WGS sequence"/>
</dbReference>
<dbReference type="PANTHER" id="PTHR46124">
    <property type="entry name" value="D-AMINOACYL-TRNA DEACYLASE"/>
    <property type="match status" value="1"/>
</dbReference>
<gene>
    <name evidence="2" type="ORF">KYD98_08330</name>
</gene>
<dbReference type="Gene3D" id="3.20.20.140">
    <property type="entry name" value="Metal-dependent hydrolases"/>
    <property type="match status" value="1"/>
</dbReference>
<dbReference type="PANTHER" id="PTHR46124:SF2">
    <property type="entry name" value="D-AMINOACYL-TRNA DEACYLASE"/>
    <property type="match status" value="1"/>
</dbReference>
<dbReference type="GO" id="GO:0016787">
    <property type="term" value="F:hydrolase activity"/>
    <property type="evidence" value="ECO:0007669"/>
    <property type="project" value="UniProtKB-KW"/>
</dbReference>
<proteinExistence type="predicted"/>
<dbReference type="RefSeq" id="WP_219779160.1">
    <property type="nucleotide sequence ID" value="NZ_JAHXPT010000005.1"/>
</dbReference>
<dbReference type="PROSITE" id="PS01091">
    <property type="entry name" value="TATD_3"/>
    <property type="match status" value="1"/>
</dbReference>
<accession>A0ABS7APT0</accession>
<dbReference type="PROSITE" id="PS01137">
    <property type="entry name" value="TATD_1"/>
    <property type="match status" value="1"/>
</dbReference>
<dbReference type="InterPro" id="IPR032466">
    <property type="entry name" value="Metal_Hydrolase"/>
</dbReference>
<reference evidence="2 3" key="1">
    <citation type="submission" date="2021-07" db="EMBL/GenBank/DDBJ databases">
        <title>Clostridium weizhouense sp. nov., an anaerobic bacterium isolated from activated sludge of Petroleum wastewater.</title>
        <authorList>
            <person name="Li Q."/>
        </authorList>
    </citation>
    <scope>NUCLEOTIDE SEQUENCE [LARGE SCALE GENOMIC DNA]</scope>
    <source>
        <strain evidence="2 3">YB-6</strain>
    </source>
</reference>
<dbReference type="EMBL" id="JAHXPT010000005">
    <property type="protein sequence ID" value="MBW6410098.1"/>
    <property type="molecule type" value="Genomic_DNA"/>
</dbReference>
<organism evidence="2 3">
    <name type="scientific">Clostridium weizhouense</name>
    <dbReference type="NCBI Taxonomy" id="2859781"/>
    <lineage>
        <taxon>Bacteria</taxon>
        <taxon>Bacillati</taxon>
        <taxon>Bacillota</taxon>
        <taxon>Clostridia</taxon>
        <taxon>Eubacteriales</taxon>
        <taxon>Clostridiaceae</taxon>
        <taxon>Clostridium</taxon>
    </lineage>
</organism>
<evidence type="ECO:0000256" key="1">
    <source>
        <dbReference type="ARBA" id="ARBA00022801"/>
    </source>
</evidence>
<evidence type="ECO:0000313" key="3">
    <source>
        <dbReference type="Proteomes" id="UP001519921"/>
    </source>
</evidence>
<comment type="caution">
    <text evidence="2">The sequence shown here is derived from an EMBL/GenBank/DDBJ whole genome shotgun (WGS) entry which is preliminary data.</text>
</comment>
<protein>
    <submittedName>
        <fullName evidence="2">TatD family hydrolase</fullName>
    </submittedName>
</protein>
<keyword evidence="1 2" id="KW-0378">Hydrolase</keyword>
<dbReference type="InterPro" id="IPR001130">
    <property type="entry name" value="TatD-like"/>
</dbReference>
<dbReference type="InterPro" id="IPR018228">
    <property type="entry name" value="DNase_TatD-rel_CS"/>
</dbReference>
<dbReference type="Pfam" id="PF01026">
    <property type="entry name" value="TatD_DNase"/>
    <property type="match status" value="1"/>
</dbReference>
<dbReference type="PIRSF" id="PIRSF005902">
    <property type="entry name" value="DNase_TatD"/>
    <property type="match status" value="1"/>
</dbReference>
<dbReference type="CDD" id="cd01310">
    <property type="entry name" value="TatD_DNAse"/>
    <property type="match status" value="1"/>
</dbReference>
<name>A0ABS7APT0_9CLOT</name>
<keyword evidence="3" id="KW-1185">Reference proteome</keyword>
<evidence type="ECO:0000313" key="2">
    <source>
        <dbReference type="EMBL" id="MBW6410098.1"/>
    </source>
</evidence>
<dbReference type="SUPFAM" id="SSF51556">
    <property type="entry name" value="Metallo-dependent hydrolases"/>
    <property type="match status" value="1"/>
</dbReference>
<sequence length="245" mass="28896">MYIDAHTHLDFFKDNIDNAIDEINNLKILTITNGMDLDSYLKNKEYSKKSKYIKATFGIHPWKAYEYQGKLKDLIPYIEESELIGEIGLDFFWIEDKKTYEAQRRIFKFILEESIKRNKVISIHTKGAEKEIYNILKKYNYSNIIIHWYSGDFETLDNLIKLGCYFTVSVDVGYSKLTEEVLIKIPINRLLVETDGPTALEWVNGEYGYPRVIMDVMKSVSKIKKIPIKELSKIIEKNFFRLTRF</sequence>